<comment type="subcellular location">
    <subcellularLocation>
        <location evidence="6">Cell membrane</location>
        <topology evidence="6">Single-pass membrane protein</topology>
    </subcellularLocation>
</comment>
<sequence length="189" mass="20175">MTESRKDIAVIIGKLVLVSLVAALLLGLTYVPTQEQLEKNEKEAKKEALSQVVPSASDFEPVYGNEVNEDGDRKILYYKALDSSGNVVGYAFFTTQSGAQDVIQLAGGVDASFNKVTGMEVMKHSETPGLGSKITEEDFKGQFRQLPIGDLQISSAGGSIDAITGATISSQAVVDGLNAKIDEIEEQET</sequence>
<comment type="cofactor">
    <cofactor evidence="6">
        <name>FMN</name>
        <dbReference type="ChEBI" id="CHEBI:58210"/>
    </cofactor>
</comment>
<accession>A0A285F6H5</accession>
<dbReference type="PANTHER" id="PTHR36118">
    <property type="entry name" value="ION-TRANSLOCATING OXIDOREDUCTASE COMPLEX SUBUNIT G"/>
    <property type="match status" value="1"/>
</dbReference>
<dbReference type="Proteomes" id="UP000217726">
    <property type="component" value="Unassembled WGS sequence"/>
</dbReference>
<evidence type="ECO:0000313" key="9">
    <source>
        <dbReference type="EMBL" id="SNY05986.1"/>
    </source>
</evidence>
<keyword evidence="6" id="KW-1003">Cell membrane</keyword>
<dbReference type="Pfam" id="PF04205">
    <property type="entry name" value="FMN_bind"/>
    <property type="match status" value="1"/>
</dbReference>
<dbReference type="InterPro" id="IPR010209">
    <property type="entry name" value="Ion_transpt_RnfG/RsxG"/>
</dbReference>
<feature type="modified residue" description="FMN phosphoryl threonine" evidence="6">
    <location>
        <position position="167"/>
    </location>
</feature>
<dbReference type="EMBL" id="OBDR01000003">
    <property type="protein sequence ID" value="SNY05986.1"/>
    <property type="molecule type" value="Genomic_DNA"/>
</dbReference>
<keyword evidence="3 6" id="KW-0285">Flavoprotein</keyword>
<keyword evidence="6 7" id="KW-0812">Transmembrane</keyword>
<evidence type="ECO:0000313" key="12">
    <source>
        <dbReference type="Proteomes" id="UP000295404"/>
    </source>
</evidence>
<evidence type="ECO:0000313" key="11">
    <source>
        <dbReference type="Proteomes" id="UP000217726"/>
    </source>
</evidence>
<evidence type="ECO:0000256" key="1">
    <source>
        <dbReference type="ARBA" id="ARBA00022448"/>
    </source>
</evidence>
<dbReference type="GO" id="GO:0022900">
    <property type="term" value="P:electron transport chain"/>
    <property type="evidence" value="ECO:0007669"/>
    <property type="project" value="UniProtKB-UniRule"/>
</dbReference>
<feature type="transmembrane region" description="Helical" evidence="7">
    <location>
        <begin position="12"/>
        <end position="31"/>
    </location>
</feature>
<organism evidence="9 11">
    <name type="scientific">Methanohalophilus euhalobius</name>
    <dbReference type="NCBI Taxonomy" id="51203"/>
    <lineage>
        <taxon>Archaea</taxon>
        <taxon>Methanobacteriati</taxon>
        <taxon>Methanobacteriota</taxon>
        <taxon>Stenosarchaea group</taxon>
        <taxon>Methanomicrobia</taxon>
        <taxon>Methanosarcinales</taxon>
        <taxon>Methanosarcinaceae</taxon>
        <taxon>Methanohalophilus</taxon>
    </lineage>
</organism>
<dbReference type="GO" id="GO:0009055">
    <property type="term" value="F:electron transfer activity"/>
    <property type="evidence" value="ECO:0007669"/>
    <property type="project" value="InterPro"/>
</dbReference>
<evidence type="ECO:0000256" key="5">
    <source>
        <dbReference type="ARBA" id="ARBA00022982"/>
    </source>
</evidence>
<dbReference type="PANTHER" id="PTHR36118:SF1">
    <property type="entry name" value="ION-TRANSLOCATING OXIDOREDUCTASE COMPLEX SUBUNIT G"/>
    <property type="match status" value="1"/>
</dbReference>
<dbReference type="GO" id="GO:0005886">
    <property type="term" value="C:plasma membrane"/>
    <property type="evidence" value="ECO:0007669"/>
    <property type="project" value="UniProtKB-SubCell"/>
</dbReference>
<dbReference type="RefSeq" id="WP_096711936.1">
    <property type="nucleotide sequence ID" value="NZ_OBDR01000003.1"/>
</dbReference>
<gene>
    <name evidence="6" type="primary">rnfG</name>
    <name evidence="10" type="ORF">C7960_1637</name>
    <name evidence="9" type="ORF">SAMN06295989_1036</name>
</gene>
<reference evidence="9" key="1">
    <citation type="submission" date="2017-09" db="EMBL/GenBank/DDBJ databases">
        <authorList>
            <person name="Ehlers B."/>
            <person name="Leendertz F.H."/>
        </authorList>
    </citation>
    <scope>NUCLEOTIDE SEQUENCE [LARGE SCALE GENOMIC DNA]</scope>
    <source>
        <strain evidence="9">WG-1MB</strain>
    </source>
</reference>
<proteinExistence type="inferred from homology"/>
<evidence type="ECO:0000256" key="3">
    <source>
        <dbReference type="ARBA" id="ARBA00022630"/>
    </source>
</evidence>
<dbReference type="AlphaFoldDB" id="A0A285F6H5"/>
<evidence type="ECO:0000256" key="4">
    <source>
        <dbReference type="ARBA" id="ARBA00022643"/>
    </source>
</evidence>
<keyword evidence="11" id="KW-1185">Reference proteome</keyword>
<evidence type="ECO:0000256" key="2">
    <source>
        <dbReference type="ARBA" id="ARBA00022553"/>
    </source>
</evidence>
<evidence type="ECO:0000256" key="7">
    <source>
        <dbReference type="SAM" id="Phobius"/>
    </source>
</evidence>
<keyword evidence="6 7" id="KW-1133">Transmembrane helix</keyword>
<keyword evidence="6" id="KW-1278">Translocase</keyword>
<reference evidence="11" key="2">
    <citation type="submission" date="2017-09" db="EMBL/GenBank/DDBJ databases">
        <authorList>
            <person name="Varghese N."/>
            <person name="Submissions S."/>
        </authorList>
    </citation>
    <scope>NUCLEOTIDE SEQUENCE [LARGE SCALE GENOMIC DNA]</scope>
    <source>
        <strain evidence="11">WG-1MB</strain>
    </source>
</reference>
<evidence type="ECO:0000256" key="6">
    <source>
        <dbReference type="HAMAP-Rule" id="MF_00479"/>
    </source>
</evidence>
<dbReference type="InterPro" id="IPR007329">
    <property type="entry name" value="FMN-bd"/>
</dbReference>
<comment type="similarity">
    <text evidence="6">Belongs to the RnfG family.</text>
</comment>
<dbReference type="GO" id="GO:0010181">
    <property type="term" value="F:FMN binding"/>
    <property type="evidence" value="ECO:0007669"/>
    <property type="project" value="InterPro"/>
</dbReference>
<keyword evidence="4 6" id="KW-0288">FMN</keyword>
<evidence type="ECO:0000259" key="8">
    <source>
        <dbReference type="SMART" id="SM00900"/>
    </source>
</evidence>
<dbReference type="PIRSF" id="PIRSF006091">
    <property type="entry name" value="E_trnsport_RnfG"/>
    <property type="match status" value="1"/>
</dbReference>
<feature type="domain" description="FMN-binding" evidence="8">
    <location>
        <begin position="98"/>
        <end position="184"/>
    </location>
</feature>
<reference evidence="10 12" key="3">
    <citation type="submission" date="2019-03" db="EMBL/GenBank/DDBJ databases">
        <title>Subsurface microbial communities from deep shales in Ohio and West Virginia, USA.</title>
        <authorList>
            <person name="Wrighton K."/>
        </authorList>
    </citation>
    <scope>NUCLEOTIDE SEQUENCE [LARGE SCALE GENOMIC DNA]</scope>
    <source>
        <strain evidence="10 12">WG1_MB</strain>
    </source>
</reference>
<dbReference type="Proteomes" id="UP000295404">
    <property type="component" value="Unassembled WGS sequence"/>
</dbReference>
<dbReference type="NCBIfam" id="TIGR01947">
    <property type="entry name" value="rnfG"/>
    <property type="match status" value="1"/>
</dbReference>
<dbReference type="HAMAP" id="MF_00479">
    <property type="entry name" value="RsxG_RnfG"/>
    <property type="match status" value="1"/>
</dbReference>
<keyword evidence="2 6" id="KW-0597">Phosphoprotein</keyword>
<comment type="subunit">
    <text evidence="6">The Rnf complex is probably composed of eight subunits, including RnfA, RnfB, RnfC, RnfD, RnfE and RnfG.</text>
</comment>
<dbReference type="EMBL" id="SMMS01000001">
    <property type="protein sequence ID" value="TCL12387.1"/>
    <property type="molecule type" value="Genomic_DNA"/>
</dbReference>
<dbReference type="EC" id="7.-.-.-" evidence="6"/>
<comment type="function">
    <text evidence="6">Part of a membrane-bound complex that couples electron transfer with translocation of ions across the membrane.</text>
</comment>
<dbReference type="OrthoDB" id="125674at2157"/>
<dbReference type="SMART" id="SM00900">
    <property type="entry name" value="FMN_bind"/>
    <property type="match status" value="1"/>
</dbReference>
<protein>
    <recommendedName>
        <fullName evidence="6">Ion-translocating oxidoreductase complex subunit G</fullName>
        <ecNumber evidence="6">7.-.-.-</ecNumber>
    </recommendedName>
    <alternativeName>
        <fullName evidence="6">Rnf electron transport complex subunit G</fullName>
    </alternativeName>
</protein>
<evidence type="ECO:0000313" key="10">
    <source>
        <dbReference type="EMBL" id="TCL12387.1"/>
    </source>
</evidence>
<dbReference type="NCBIfam" id="NF041840">
    <property type="entry name" value="rnfG_Methano"/>
    <property type="match status" value="1"/>
</dbReference>
<keyword evidence="6 7" id="KW-0472">Membrane</keyword>
<dbReference type="InterPro" id="IPR049687">
    <property type="entry name" value="Ion_transpt_RnfG_Methano"/>
</dbReference>
<keyword evidence="5 6" id="KW-0249">Electron transport</keyword>
<keyword evidence="1 6" id="KW-0813">Transport</keyword>
<name>A0A285F6H5_9EURY</name>